<evidence type="ECO:0000313" key="2">
    <source>
        <dbReference type="EMBL" id="ADE56416.1"/>
    </source>
</evidence>
<name>D5ECY4_AMICL</name>
<organism evidence="2 3">
    <name type="scientific">Aminobacterium colombiense (strain DSM 12261 / ALA-1)</name>
    <dbReference type="NCBI Taxonomy" id="572547"/>
    <lineage>
        <taxon>Bacteria</taxon>
        <taxon>Thermotogati</taxon>
        <taxon>Synergistota</taxon>
        <taxon>Synergistia</taxon>
        <taxon>Synergistales</taxon>
        <taxon>Aminobacteriaceae</taxon>
        <taxon>Aminobacterium</taxon>
    </lineage>
</organism>
<dbReference type="HOGENOM" id="CLU_112829_1_0_0"/>
<dbReference type="PANTHER" id="PTHR38457">
    <property type="entry name" value="REGULATOR ABRB-RELATED"/>
    <property type="match status" value="1"/>
</dbReference>
<feature type="transmembrane region" description="Helical" evidence="1">
    <location>
        <begin position="108"/>
        <end position="128"/>
    </location>
</feature>
<keyword evidence="1" id="KW-1133">Transmembrane helix</keyword>
<dbReference type="OrthoDB" id="4886at2"/>
<dbReference type="EMBL" id="CP001997">
    <property type="protein sequence ID" value="ADE56416.1"/>
    <property type="molecule type" value="Genomic_DNA"/>
</dbReference>
<dbReference type="InterPro" id="IPR007820">
    <property type="entry name" value="AbrB_fam"/>
</dbReference>
<feature type="transmembrane region" description="Helical" evidence="1">
    <location>
        <begin position="6"/>
        <end position="36"/>
    </location>
</feature>
<keyword evidence="1" id="KW-0812">Transmembrane</keyword>
<dbReference type="GO" id="GO:0004497">
    <property type="term" value="F:monooxygenase activity"/>
    <property type="evidence" value="ECO:0007669"/>
    <property type="project" value="UniProtKB-KW"/>
</dbReference>
<keyword evidence="2" id="KW-0503">Monooxygenase</keyword>
<evidence type="ECO:0000256" key="1">
    <source>
        <dbReference type="SAM" id="Phobius"/>
    </source>
</evidence>
<gene>
    <name evidence="2" type="ordered locus">Amico_0271</name>
</gene>
<dbReference type="RefSeq" id="WP_013047682.1">
    <property type="nucleotide sequence ID" value="NC_014011.1"/>
</dbReference>
<dbReference type="AlphaFoldDB" id="D5ECY4"/>
<proteinExistence type="predicted"/>
<feature type="transmembrane region" description="Helical" evidence="1">
    <location>
        <begin position="79"/>
        <end position="101"/>
    </location>
</feature>
<feature type="transmembrane region" description="Helical" evidence="1">
    <location>
        <begin position="48"/>
        <end position="67"/>
    </location>
</feature>
<dbReference type="KEGG" id="aco:Amico_0271"/>
<protein>
    <submittedName>
        <fullName evidence="2">Putative ammonia monooxygenase-like protein</fullName>
    </submittedName>
</protein>
<dbReference type="GO" id="GO:0010468">
    <property type="term" value="P:regulation of gene expression"/>
    <property type="evidence" value="ECO:0007669"/>
    <property type="project" value="InterPro"/>
</dbReference>
<keyword evidence="2" id="KW-0560">Oxidoreductase</keyword>
<dbReference type="Proteomes" id="UP000002366">
    <property type="component" value="Chromosome"/>
</dbReference>
<accession>D5ECY4</accession>
<keyword evidence="3" id="KW-1185">Reference proteome</keyword>
<feature type="transmembrane region" description="Helical" evidence="1">
    <location>
        <begin position="134"/>
        <end position="159"/>
    </location>
</feature>
<dbReference type="GO" id="GO:0016020">
    <property type="term" value="C:membrane"/>
    <property type="evidence" value="ECO:0007669"/>
    <property type="project" value="InterPro"/>
</dbReference>
<dbReference type="eggNOG" id="COG3180">
    <property type="taxonomic scope" value="Bacteria"/>
</dbReference>
<reference evidence="2 3" key="1">
    <citation type="journal article" date="2010" name="Stand. Genomic Sci.">
        <title>Complete genome sequence of Aminobacterium colombiense type strain (ALA-1).</title>
        <authorList>
            <person name="Chertkov O."/>
            <person name="Sikorski J."/>
            <person name="Brambilla E."/>
            <person name="Lapidus A."/>
            <person name="Copeland A."/>
            <person name="Glavina Del Rio T."/>
            <person name="Nolan M."/>
            <person name="Lucas S."/>
            <person name="Tice H."/>
            <person name="Cheng J.F."/>
            <person name="Han C."/>
            <person name="Detter J.C."/>
            <person name="Bruce D."/>
            <person name="Tapia R."/>
            <person name="Goodwin L."/>
            <person name="Pitluck S."/>
            <person name="Liolios K."/>
            <person name="Ivanova N."/>
            <person name="Mavromatis K."/>
            <person name="Ovchinnikova G."/>
            <person name="Pati A."/>
            <person name="Chen A."/>
            <person name="Palaniappan K."/>
            <person name="Land M."/>
            <person name="Hauser L."/>
            <person name="Chang Y.J."/>
            <person name="Jeffries C.D."/>
            <person name="Spring S."/>
            <person name="Rohde M."/>
            <person name="Goker M."/>
            <person name="Bristow J."/>
            <person name="Eisen J.A."/>
            <person name="Markowitz V."/>
            <person name="Hugenholtz P."/>
            <person name="Kyrpides N.C."/>
            <person name="Klenk H.P."/>
        </authorList>
    </citation>
    <scope>NUCLEOTIDE SEQUENCE [LARGE SCALE GENOMIC DNA]</scope>
    <source>
        <strain evidence="3">DSM 12261 / ALA-1</strain>
    </source>
</reference>
<sequence length="163" mass="17085">MANINLCVAVLIGGVVGYTLKIPSGALVGGMLGGLFAKSFMGLETLRLPYLSFCSQLLVAFVIVAQADVASVRQIPRFIPVAIIYSLVILVFSVFMACFVSKLCKMDLMTAVFSMAPGGLSGLGLAAVESGANASLALVFHVIRVSIVLIAIPFIALLLEKMS</sequence>
<dbReference type="STRING" id="572547.Amico_0271"/>
<dbReference type="Pfam" id="PF05145">
    <property type="entry name" value="AbrB"/>
    <property type="match status" value="1"/>
</dbReference>
<dbReference type="PANTHER" id="PTHR38457:SF1">
    <property type="entry name" value="REGULATOR ABRB-RELATED"/>
    <property type="match status" value="1"/>
</dbReference>
<keyword evidence="1" id="KW-0472">Membrane</keyword>
<evidence type="ECO:0000313" key="3">
    <source>
        <dbReference type="Proteomes" id="UP000002366"/>
    </source>
</evidence>